<feature type="domain" description="Ferritin-like diiron" evidence="8">
    <location>
        <begin position="1"/>
        <end position="144"/>
    </location>
</feature>
<dbReference type="InterPro" id="IPR009078">
    <property type="entry name" value="Ferritin-like_SF"/>
</dbReference>
<evidence type="ECO:0000256" key="1">
    <source>
        <dbReference type="ARBA" id="ARBA00006950"/>
    </source>
</evidence>
<dbReference type="EMBL" id="BSDY01000018">
    <property type="protein sequence ID" value="GLI57447.1"/>
    <property type="molecule type" value="Genomic_DNA"/>
</dbReference>
<proteinExistence type="inferred from homology"/>
<dbReference type="InterPro" id="IPR041719">
    <property type="entry name" value="Ferritin_prok"/>
</dbReference>
<dbReference type="PANTHER" id="PTHR11431:SF127">
    <property type="entry name" value="BACTERIAL NON-HEME FERRITIN"/>
    <property type="match status" value="1"/>
</dbReference>
<dbReference type="FunFam" id="1.20.1260.10:FF:000001">
    <property type="entry name" value="Non-heme ferritin"/>
    <property type="match status" value="1"/>
</dbReference>
<reference evidence="9" key="1">
    <citation type="submission" date="2022-12" db="EMBL/GenBank/DDBJ databases">
        <title>Reference genome sequencing for broad-spectrum identification of bacterial and archaeal isolates by mass spectrometry.</title>
        <authorList>
            <person name="Sekiguchi Y."/>
            <person name="Tourlousse D.M."/>
        </authorList>
    </citation>
    <scope>NUCLEOTIDE SEQUENCE</scope>
    <source>
        <strain evidence="9">10succ1</strain>
    </source>
</reference>
<dbReference type="InterPro" id="IPR012347">
    <property type="entry name" value="Ferritin-like"/>
</dbReference>
<evidence type="ECO:0000256" key="4">
    <source>
        <dbReference type="ARBA" id="ARBA00023002"/>
    </source>
</evidence>
<feature type="binding site" evidence="6">
    <location>
        <position position="126"/>
    </location>
    <ligand>
        <name>Fe cation</name>
        <dbReference type="ChEBI" id="CHEBI:24875"/>
        <label>1</label>
    </ligand>
</feature>
<dbReference type="GO" id="GO:0004322">
    <property type="term" value="F:ferroxidase activity"/>
    <property type="evidence" value="ECO:0007669"/>
    <property type="project" value="TreeGrafter"/>
</dbReference>
<dbReference type="Pfam" id="PF00210">
    <property type="entry name" value="Ferritin"/>
    <property type="match status" value="1"/>
</dbReference>
<evidence type="ECO:0000256" key="3">
    <source>
        <dbReference type="ARBA" id="ARBA00022723"/>
    </source>
</evidence>
<comment type="similarity">
    <text evidence="1 7">Belongs to the ferritin family. Prokaryotic subfamily.</text>
</comment>
<dbReference type="PROSITE" id="PS50905">
    <property type="entry name" value="FERRITIN_LIKE"/>
    <property type="match status" value="1"/>
</dbReference>
<protein>
    <recommendedName>
        <fullName evidence="7">Ferritin</fullName>
        <ecNumber evidence="7">1.16.3.2</ecNumber>
    </recommendedName>
</protein>
<keyword evidence="10" id="KW-1185">Reference proteome</keyword>
<comment type="catalytic activity">
    <reaction evidence="7">
        <text>4 Fe(2+) + O2 + 6 H2O = 4 iron(III) oxide-hydroxide + 12 H(+)</text>
        <dbReference type="Rhea" id="RHEA:11972"/>
        <dbReference type="ChEBI" id="CHEBI:15377"/>
        <dbReference type="ChEBI" id="CHEBI:15378"/>
        <dbReference type="ChEBI" id="CHEBI:15379"/>
        <dbReference type="ChEBI" id="CHEBI:29033"/>
        <dbReference type="ChEBI" id="CHEBI:78619"/>
        <dbReference type="EC" id="1.16.3.2"/>
    </reaction>
</comment>
<dbReference type="GO" id="GO:0006879">
    <property type="term" value="P:intracellular iron ion homeostasis"/>
    <property type="evidence" value="ECO:0007669"/>
    <property type="project" value="UniProtKB-KW"/>
</dbReference>
<sequence length="168" mass="19642">MNKRVEEVLNEQINREYHSAYLYLSMCAYFEEKNLGGFSNFMRVQYQEEVSHAMKFFDHIIERGGRVTLKPVEGVKTDWTDVIEVFEDTLAHEKFITKSINGLLDVAYEEKDYATINMLQWYVAEQVEEEANVSGILEQLKMIEGKGAGLFMLDREMKNRTFVDSTKE</sequence>
<evidence type="ECO:0000256" key="5">
    <source>
        <dbReference type="ARBA" id="ARBA00023004"/>
    </source>
</evidence>
<evidence type="ECO:0000256" key="7">
    <source>
        <dbReference type="RuleBase" id="RU361145"/>
    </source>
</evidence>
<dbReference type="InterPro" id="IPR008331">
    <property type="entry name" value="Ferritin_DPS_dom"/>
</dbReference>
<evidence type="ECO:0000313" key="9">
    <source>
        <dbReference type="EMBL" id="GLI57447.1"/>
    </source>
</evidence>
<evidence type="ECO:0000259" key="8">
    <source>
        <dbReference type="PROSITE" id="PS50905"/>
    </source>
</evidence>
<dbReference type="Proteomes" id="UP001144471">
    <property type="component" value="Unassembled WGS sequence"/>
</dbReference>
<dbReference type="Gene3D" id="1.20.1260.10">
    <property type="match status" value="1"/>
</dbReference>
<dbReference type="GO" id="GO:0006826">
    <property type="term" value="P:iron ion transport"/>
    <property type="evidence" value="ECO:0007669"/>
    <property type="project" value="InterPro"/>
</dbReference>
<keyword evidence="7" id="KW-0963">Cytoplasm</keyword>
<comment type="function">
    <text evidence="7">Iron-storage protein.</text>
</comment>
<gene>
    <name evidence="9" type="ORF">PM10SUCC1_29610</name>
</gene>
<dbReference type="InterPro" id="IPR001519">
    <property type="entry name" value="Ferritin"/>
</dbReference>
<dbReference type="EC" id="1.16.3.2" evidence="7"/>
<feature type="binding site" evidence="6">
    <location>
        <position position="49"/>
    </location>
    <ligand>
        <name>Fe cation</name>
        <dbReference type="ChEBI" id="CHEBI:24875"/>
        <label>1</label>
    </ligand>
</feature>
<evidence type="ECO:0000256" key="2">
    <source>
        <dbReference type="ARBA" id="ARBA00022434"/>
    </source>
</evidence>
<keyword evidence="5 6" id="KW-0408">Iron</keyword>
<accession>A0A9W6GPJ0</accession>
<dbReference type="GO" id="GO:0005829">
    <property type="term" value="C:cytosol"/>
    <property type="evidence" value="ECO:0007669"/>
    <property type="project" value="TreeGrafter"/>
</dbReference>
<dbReference type="InterPro" id="IPR009040">
    <property type="entry name" value="Ferritin-like_diiron"/>
</dbReference>
<evidence type="ECO:0000256" key="6">
    <source>
        <dbReference type="PIRSR" id="PIRSR601519-1"/>
    </source>
</evidence>
<feature type="binding site" evidence="6">
    <location>
        <position position="52"/>
    </location>
    <ligand>
        <name>Fe cation</name>
        <dbReference type="ChEBI" id="CHEBI:24875"/>
        <label>1</label>
    </ligand>
</feature>
<feature type="binding site" evidence="6">
    <location>
        <position position="16"/>
    </location>
    <ligand>
        <name>Fe cation</name>
        <dbReference type="ChEBI" id="CHEBI:24875"/>
        <label>1</label>
    </ligand>
</feature>
<dbReference type="PANTHER" id="PTHR11431">
    <property type="entry name" value="FERRITIN"/>
    <property type="match status" value="1"/>
</dbReference>
<comment type="subcellular location">
    <subcellularLocation>
        <location evidence="7">Cytoplasm</location>
    </subcellularLocation>
</comment>
<evidence type="ECO:0000313" key="10">
    <source>
        <dbReference type="Proteomes" id="UP001144471"/>
    </source>
</evidence>
<keyword evidence="2 7" id="KW-0409">Iron storage</keyword>
<dbReference type="GO" id="GO:0008199">
    <property type="term" value="F:ferric iron binding"/>
    <property type="evidence" value="ECO:0007669"/>
    <property type="project" value="InterPro"/>
</dbReference>
<dbReference type="GO" id="GO:0042802">
    <property type="term" value="F:identical protein binding"/>
    <property type="evidence" value="ECO:0007669"/>
    <property type="project" value="UniProtKB-ARBA"/>
</dbReference>
<keyword evidence="4" id="KW-0560">Oxidoreductase</keyword>
<dbReference type="RefSeq" id="WP_281837074.1">
    <property type="nucleotide sequence ID" value="NZ_BSDY01000018.1"/>
</dbReference>
<dbReference type="GO" id="GO:0008198">
    <property type="term" value="F:ferrous iron binding"/>
    <property type="evidence" value="ECO:0007669"/>
    <property type="project" value="TreeGrafter"/>
</dbReference>
<feature type="binding site" evidence="6">
    <location>
        <position position="93"/>
    </location>
    <ligand>
        <name>Fe cation</name>
        <dbReference type="ChEBI" id="CHEBI:24875"/>
        <label>1</label>
    </ligand>
</feature>
<organism evidence="9 10">
    <name type="scientific">Propionigenium maris DSM 9537</name>
    <dbReference type="NCBI Taxonomy" id="1123000"/>
    <lineage>
        <taxon>Bacteria</taxon>
        <taxon>Fusobacteriati</taxon>
        <taxon>Fusobacteriota</taxon>
        <taxon>Fusobacteriia</taxon>
        <taxon>Fusobacteriales</taxon>
        <taxon>Fusobacteriaceae</taxon>
        <taxon>Propionigenium</taxon>
    </lineage>
</organism>
<name>A0A9W6GPJ0_9FUSO</name>
<dbReference type="CDD" id="cd01055">
    <property type="entry name" value="Nonheme_Ferritin"/>
    <property type="match status" value="1"/>
</dbReference>
<keyword evidence="3 6" id="KW-0479">Metal-binding</keyword>
<comment type="caution">
    <text evidence="9">The sequence shown here is derived from an EMBL/GenBank/DDBJ whole genome shotgun (WGS) entry which is preliminary data.</text>
</comment>
<dbReference type="SUPFAM" id="SSF47240">
    <property type="entry name" value="Ferritin-like"/>
    <property type="match status" value="1"/>
</dbReference>
<dbReference type="AlphaFoldDB" id="A0A9W6GPJ0"/>